<reference evidence="1 2" key="1">
    <citation type="submission" date="2018-01" db="EMBL/GenBank/DDBJ databases">
        <title>Multi-drug resistant Enterobacter species isolated from the International Space Station and comparative genomic analyses with human pathogenic strains.</title>
        <authorList>
            <person name="Singh N.K."/>
            <person name="Bezdan D."/>
            <person name="McIntyre A."/>
            <person name="Sielaff A.C."/>
            <person name="Wheeler K."/>
            <person name="Mason C."/>
            <person name="Venkateswaran K."/>
        </authorList>
    </citation>
    <scope>NUCLEOTIDE SEQUENCE [LARGE SCALE GENOMIC DNA]</scope>
    <source>
        <strain evidence="1 2">IF2SW-P2</strain>
    </source>
</reference>
<sequence>MWRFFCPSGFAVRWEVLQPLTRIFILPWFKPQVTSSTLYKFLIIYENLNYAAIAHYDAASLSAISHMGIGPGKGVTTTVKQPLTRLVSTDLSPVVNGGAVSRRDRIMKRYLCIAFIVASVLVVKSDEPIGFVAFTTTAQDK</sequence>
<organism evidence="1 2">
    <name type="scientific">Enterobacter bugandensis</name>
    <dbReference type="NCBI Taxonomy" id="881260"/>
    <lineage>
        <taxon>Bacteria</taxon>
        <taxon>Pseudomonadati</taxon>
        <taxon>Pseudomonadota</taxon>
        <taxon>Gammaproteobacteria</taxon>
        <taxon>Enterobacterales</taxon>
        <taxon>Enterobacteriaceae</taxon>
        <taxon>Enterobacter</taxon>
    </lineage>
</organism>
<keyword evidence="2" id="KW-1185">Reference proteome</keyword>
<protein>
    <submittedName>
        <fullName evidence="1">Uncharacterized protein</fullName>
    </submittedName>
</protein>
<comment type="caution">
    <text evidence="1">The sequence shown here is derived from an EMBL/GenBank/DDBJ whole genome shotgun (WGS) entry which is preliminary data.</text>
</comment>
<dbReference type="EMBL" id="POUR01000001">
    <property type="protein sequence ID" value="PNF68644.1"/>
    <property type="molecule type" value="Genomic_DNA"/>
</dbReference>
<name>A0ABX4VNK8_9ENTR</name>
<dbReference type="Proteomes" id="UP000236063">
    <property type="component" value="Unassembled WGS sequence"/>
</dbReference>
<evidence type="ECO:0000313" key="2">
    <source>
        <dbReference type="Proteomes" id="UP000236063"/>
    </source>
</evidence>
<evidence type="ECO:0000313" key="1">
    <source>
        <dbReference type="EMBL" id="PNF68644.1"/>
    </source>
</evidence>
<proteinExistence type="predicted"/>
<accession>A0ABX4VNK8</accession>
<gene>
    <name evidence="1" type="ORF">C1167_12075</name>
</gene>